<dbReference type="Proteomes" id="UP001057402">
    <property type="component" value="Chromosome 2"/>
</dbReference>
<accession>A0ACB9S0I1</accession>
<gene>
    <name evidence="1" type="ORF">MLD38_002397</name>
</gene>
<reference evidence="2" key="1">
    <citation type="journal article" date="2023" name="Front. Plant Sci.">
        <title>Chromosomal-level genome assembly of Melastoma candidum provides insights into trichome evolution.</title>
        <authorList>
            <person name="Zhong Y."/>
            <person name="Wu W."/>
            <person name="Sun C."/>
            <person name="Zou P."/>
            <person name="Liu Y."/>
            <person name="Dai S."/>
            <person name="Zhou R."/>
        </authorList>
    </citation>
    <scope>NUCLEOTIDE SEQUENCE [LARGE SCALE GENOMIC DNA]</scope>
</reference>
<name>A0ACB9S0I1_9MYRT</name>
<sequence length="182" mass="20765">MNVPVDEVQFLAILVKRMYAKKTMETGVFPSYSLLATALALPDDGKIIAIHPDKEAYETGLPYMREAGVEHKIDFINSDDIQEAKWAPLISFSWTIRRRKDYIKYHEILLPLVKVGGVTAYDNTLWFDLVSLSKGDDMPVKYRPERLAVRELNEFLAKDARIETCLLSIRDGLTLCSRLTVV</sequence>
<evidence type="ECO:0000313" key="2">
    <source>
        <dbReference type="Proteomes" id="UP001057402"/>
    </source>
</evidence>
<organism evidence="1 2">
    <name type="scientific">Melastoma candidum</name>
    <dbReference type="NCBI Taxonomy" id="119954"/>
    <lineage>
        <taxon>Eukaryota</taxon>
        <taxon>Viridiplantae</taxon>
        <taxon>Streptophyta</taxon>
        <taxon>Embryophyta</taxon>
        <taxon>Tracheophyta</taxon>
        <taxon>Spermatophyta</taxon>
        <taxon>Magnoliopsida</taxon>
        <taxon>eudicotyledons</taxon>
        <taxon>Gunneridae</taxon>
        <taxon>Pentapetalae</taxon>
        <taxon>rosids</taxon>
        <taxon>malvids</taxon>
        <taxon>Myrtales</taxon>
        <taxon>Melastomataceae</taxon>
        <taxon>Melastomatoideae</taxon>
        <taxon>Melastomateae</taxon>
        <taxon>Melastoma</taxon>
    </lineage>
</organism>
<comment type="caution">
    <text evidence="1">The sequence shown here is derived from an EMBL/GenBank/DDBJ whole genome shotgun (WGS) entry which is preliminary data.</text>
</comment>
<dbReference type="EMBL" id="CM042881">
    <property type="protein sequence ID" value="KAI4384212.1"/>
    <property type="molecule type" value="Genomic_DNA"/>
</dbReference>
<keyword evidence="2" id="KW-1185">Reference proteome</keyword>
<protein>
    <submittedName>
        <fullName evidence="1">Uncharacterized protein</fullName>
    </submittedName>
</protein>
<evidence type="ECO:0000313" key="1">
    <source>
        <dbReference type="EMBL" id="KAI4384212.1"/>
    </source>
</evidence>
<proteinExistence type="predicted"/>